<dbReference type="AlphaFoldDB" id="A0A8H4KKE1"/>
<dbReference type="InterPro" id="IPR032710">
    <property type="entry name" value="NTF2-like_dom_sf"/>
</dbReference>
<name>A0A8H4KKE1_9HYPO</name>
<keyword evidence="2" id="KW-1185">Reference proteome</keyword>
<sequence>MSSSSQIDTDKAQVLSAVDDFHQYFSVPPPFTNGSSITLPNGIIIVPLPPEMGGLKIESFNEMYERVSGFLASRYESGMKSFSHQLAEPKEEIWVSGNIAAVFVGWSATIDGNGLAHSTNICTLHRLANDSTTGNPWRLSGLVNMTNRQIDNPIPPVETGPLSEIIAPYEAFIAHIKARDWDAIPSLLLPGSGATVSKGPEAPDTLMWPEYTQRLRNEIESGAVVEKKLLNCEGRRCGDLAFVWAPFVLHLASDENMHGVTVCSFRLEGERWLIAGLQESTWRFRD</sequence>
<dbReference type="OrthoDB" id="2896390at2759"/>
<comment type="caution">
    <text evidence="1">The sequence shown here is derived from an EMBL/GenBank/DDBJ whole genome shotgun (WGS) entry which is preliminary data.</text>
</comment>
<protein>
    <submittedName>
        <fullName evidence="1">Uncharacterized protein</fullName>
    </submittedName>
</protein>
<evidence type="ECO:0000313" key="1">
    <source>
        <dbReference type="EMBL" id="KAF4451730.1"/>
    </source>
</evidence>
<organism evidence="1 2">
    <name type="scientific">Fusarium austroafricanum</name>
    <dbReference type="NCBI Taxonomy" id="2364996"/>
    <lineage>
        <taxon>Eukaryota</taxon>
        <taxon>Fungi</taxon>
        <taxon>Dikarya</taxon>
        <taxon>Ascomycota</taxon>
        <taxon>Pezizomycotina</taxon>
        <taxon>Sordariomycetes</taxon>
        <taxon>Hypocreomycetidae</taxon>
        <taxon>Hypocreales</taxon>
        <taxon>Nectriaceae</taxon>
        <taxon>Fusarium</taxon>
        <taxon>Fusarium concolor species complex</taxon>
    </lineage>
</organism>
<reference evidence="1" key="1">
    <citation type="submission" date="2020-01" db="EMBL/GenBank/DDBJ databases">
        <title>Identification and distribution of gene clusters putatively required for synthesis of sphingolipid metabolism inhibitors in phylogenetically diverse species of the filamentous fungus Fusarium.</title>
        <authorList>
            <person name="Kim H.-S."/>
            <person name="Busman M."/>
            <person name="Brown D.W."/>
            <person name="Divon H."/>
            <person name="Uhlig S."/>
            <person name="Proctor R.H."/>
        </authorList>
    </citation>
    <scope>NUCLEOTIDE SEQUENCE</scope>
    <source>
        <strain evidence="1">NRRL 53441</strain>
    </source>
</reference>
<dbReference type="Proteomes" id="UP000605986">
    <property type="component" value="Unassembled WGS sequence"/>
</dbReference>
<evidence type="ECO:0000313" key="2">
    <source>
        <dbReference type="Proteomes" id="UP000605986"/>
    </source>
</evidence>
<proteinExistence type="predicted"/>
<accession>A0A8H4KKE1</accession>
<dbReference type="EMBL" id="JAADJG010000212">
    <property type="protein sequence ID" value="KAF4451730.1"/>
    <property type="molecule type" value="Genomic_DNA"/>
</dbReference>
<dbReference type="SUPFAM" id="SSF54427">
    <property type="entry name" value="NTF2-like"/>
    <property type="match status" value="1"/>
</dbReference>
<gene>
    <name evidence="1" type="ORF">F53441_5409</name>
</gene>